<organism evidence="5 6">
    <name type="scientific">Microcella humidisoli</name>
    <dbReference type="NCBI Taxonomy" id="2963406"/>
    <lineage>
        <taxon>Bacteria</taxon>
        <taxon>Bacillati</taxon>
        <taxon>Actinomycetota</taxon>
        <taxon>Actinomycetes</taxon>
        <taxon>Micrococcales</taxon>
        <taxon>Microbacteriaceae</taxon>
        <taxon>Microcella</taxon>
    </lineage>
</organism>
<feature type="chain" id="PRO_5045150150" evidence="4">
    <location>
        <begin position="26"/>
        <end position="408"/>
    </location>
</feature>
<evidence type="ECO:0000313" key="6">
    <source>
        <dbReference type="Proteomes" id="UP001060039"/>
    </source>
</evidence>
<dbReference type="PROSITE" id="PS51257">
    <property type="entry name" value="PROKAR_LIPOPROTEIN"/>
    <property type="match status" value="1"/>
</dbReference>
<proteinExistence type="inferred from homology"/>
<evidence type="ECO:0000256" key="2">
    <source>
        <dbReference type="ARBA" id="ARBA00022448"/>
    </source>
</evidence>
<evidence type="ECO:0000256" key="1">
    <source>
        <dbReference type="ARBA" id="ARBA00008520"/>
    </source>
</evidence>
<keyword evidence="2" id="KW-0813">Transport</keyword>
<sequence>MRTSQWSAAALAAGLVVTLAACAPADEGGEVQTGQELTMLIGSSGDAETTAVQAAADAWADETGNSVEVIAASDLVQQLGQGFSGNNPPDLFYMPWDQFQTYAAQGFLEPYAEDLANAGDFLPALRDQFSYDGQFYCAPKDFSTLGLQINTDAWEAAGLTDADVPTDWDQLATVAAALTTDDQVGLSMGREYARVGVFMNQAGGTLVDGDAITADSAENAEGLAYLQGLIEAGSLKFPQELEAGWGGEAFGLGKAAMVIEGPWINGAMRNDFPDRKFISVELPAGPGGPSTFAFSNCWGMPIDSETRDATLNLIEFLTSDEQQLAFAEAFGVIPSTESGSAAYAEQFPENAAFVAGVASAASPVAFQGAAAAIADFNTQLEQIGSAEPSSLLTPLQDNLQAAFDEANG</sequence>
<dbReference type="SUPFAM" id="SSF53850">
    <property type="entry name" value="Periplasmic binding protein-like II"/>
    <property type="match status" value="1"/>
</dbReference>
<comment type="similarity">
    <text evidence="1">Belongs to the bacterial solute-binding protein 1 family.</text>
</comment>
<evidence type="ECO:0000313" key="5">
    <source>
        <dbReference type="EMBL" id="UTT63368.1"/>
    </source>
</evidence>
<gene>
    <name evidence="5" type="ORF">NNL39_04495</name>
</gene>
<dbReference type="Gene3D" id="3.40.190.10">
    <property type="entry name" value="Periplasmic binding protein-like II"/>
    <property type="match status" value="1"/>
</dbReference>
<dbReference type="PANTHER" id="PTHR30061">
    <property type="entry name" value="MALTOSE-BINDING PERIPLASMIC PROTEIN"/>
    <property type="match status" value="1"/>
</dbReference>
<accession>A0ABY5FYI0</accession>
<dbReference type="PANTHER" id="PTHR30061:SF50">
    <property type="entry name" value="MALTOSE_MALTODEXTRIN-BINDING PERIPLASMIC PROTEIN"/>
    <property type="match status" value="1"/>
</dbReference>
<protein>
    <submittedName>
        <fullName evidence="5">Extracellular solute-binding protein</fullName>
    </submittedName>
</protein>
<evidence type="ECO:0000256" key="4">
    <source>
        <dbReference type="SAM" id="SignalP"/>
    </source>
</evidence>
<dbReference type="Proteomes" id="UP001060039">
    <property type="component" value="Chromosome"/>
</dbReference>
<reference evidence="5" key="1">
    <citation type="submission" date="2022-07" db="EMBL/GenBank/DDBJ databases">
        <title>Taxonomic analysis of Microcella humidisoli nov. sp., isolated from riverside soil.</title>
        <authorList>
            <person name="Molina K.M."/>
            <person name="Kim S.B."/>
        </authorList>
    </citation>
    <scope>NUCLEOTIDE SEQUENCE</scope>
    <source>
        <strain evidence="5">MMS21-STM10</strain>
    </source>
</reference>
<feature type="signal peptide" evidence="4">
    <location>
        <begin position="1"/>
        <end position="25"/>
    </location>
</feature>
<dbReference type="RefSeq" id="WP_255160500.1">
    <property type="nucleotide sequence ID" value="NZ_CP101497.1"/>
</dbReference>
<dbReference type="InterPro" id="IPR006059">
    <property type="entry name" value="SBP"/>
</dbReference>
<dbReference type="EMBL" id="CP101497">
    <property type="protein sequence ID" value="UTT63368.1"/>
    <property type="molecule type" value="Genomic_DNA"/>
</dbReference>
<name>A0ABY5FYI0_9MICO</name>
<evidence type="ECO:0000256" key="3">
    <source>
        <dbReference type="ARBA" id="ARBA00022729"/>
    </source>
</evidence>
<keyword evidence="6" id="KW-1185">Reference proteome</keyword>
<keyword evidence="3 4" id="KW-0732">Signal</keyword>
<dbReference type="Pfam" id="PF13416">
    <property type="entry name" value="SBP_bac_8"/>
    <property type="match status" value="1"/>
</dbReference>